<evidence type="ECO:0000313" key="1">
    <source>
        <dbReference type="EMBL" id="VGO20593.1"/>
    </source>
</evidence>
<sequence length="204" mass="22856">MIKSITQWICAAALAGLATSCVGIKVESWKNPEVGERPMGKTMVLAMAQSDSLCRQYESMFCMDLQKLGAEARSLHALVQDAGKLDEEQLVSLLRENGFDSILVTRLMSEDQQRGIGASNSFPTYYASYWGYYSTVYVSSYGGNQGDIYQEYRLETNLYDVKTRSLIWSGRNVVYDDRSSESNMRGIISAAVYDLKDNGLLQKK</sequence>
<accession>A0A6C2UL24</accession>
<evidence type="ECO:0008006" key="3">
    <source>
        <dbReference type="Google" id="ProtNLM"/>
    </source>
</evidence>
<dbReference type="Proteomes" id="UP000346198">
    <property type="component" value="Unassembled WGS sequence"/>
</dbReference>
<gene>
    <name evidence="1" type="ORF">SCARR_02658</name>
</gene>
<reference evidence="1 2" key="1">
    <citation type="submission" date="2019-04" db="EMBL/GenBank/DDBJ databases">
        <authorList>
            <person name="Van Vliet M D."/>
        </authorList>
    </citation>
    <scope>NUCLEOTIDE SEQUENCE [LARGE SCALE GENOMIC DNA]</scope>
    <source>
        <strain evidence="1 2">F21</strain>
    </source>
</reference>
<keyword evidence="2" id="KW-1185">Reference proteome</keyword>
<dbReference type="AlphaFoldDB" id="A0A6C2UL24"/>
<protein>
    <recommendedName>
        <fullName evidence="3">DUF4136 domain-containing protein</fullName>
    </recommendedName>
</protein>
<proteinExistence type="predicted"/>
<organism evidence="1 2">
    <name type="scientific">Pontiella sulfatireligans</name>
    <dbReference type="NCBI Taxonomy" id="2750658"/>
    <lineage>
        <taxon>Bacteria</taxon>
        <taxon>Pseudomonadati</taxon>
        <taxon>Kiritimatiellota</taxon>
        <taxon>Kiritimatiellia</taxon>
        <taxon>Kiritimatiellales</taxon>
        <taxon>Pontiellaceae</taxon>
        <taxon>Pontiella</taxon>
    </lineage>
</organism>
<evidence type="ECO:0000313" key="2">
    <source>
        <dbReference type="Proteomes" id="UP000346198"/>
    </source>
</evidence>
<dbReference type="RefSeq" id="WP_136061997.1">
    <property type="nucleotide sequence ID" value="NZ_CAAHFH010000001.1"/>
</dbReference>
<dbReference type="PROSITE" id="PS51257">
    <property type="entry name" value="PROKAR_LIPOPROTEIN"/>
    <property type="match status" value="1"/>
</dbReference>
<name>A0A6C2UL24_9BACT</name>
<dbReference type="EMBL" id="CAAHFH010000001">
    <property type="protein sequence ID" value="VGO20593.1"/>
    <property type="molecule type" value="Genomic_DNA"/>
</dbReference>